<feature type="domain" description="Peptidase M14" evidence="2">
    <location>
        <begin position="50"/>
        <end position="346"/>
    </location>
</feature>
<keyword evidence="3" id="KW-0121">Carboxypeptidase</keyword>
<dbReference type="GO" id="GO:0004181">
    <property type="term" value="F:metallocarboxypeptidase activity"/>
    <property type="evidence" value="ECO:0007669"/>
    <property type="project" value="InterPro"/>
</dbReference>
<keyword evidence="3" id="KW-0645">Protease</keyword>
<organism evidence="3 4">
    <name type="scientific">Wenzhouxiangella marina</name>
    <dbReference type="NCBI Taxonomy" id="1579979"/>
    <lineage>
        <taxon>Bacteria</taxon>
        <taxon>Pseudomonadati</taxon>
        <taxon>Pseudomonadota</taxon>
        <taxon>Gammaproteobacteria</taxon>
        <taxon>Chromatiales</taxon>
        <taxon>Wenzhouxiangellaceae</taxon>
        <taxon>Wenzhouxiangella</taxon>
    </lineage>
</organism>
<dbReference type="Pfam" id="PF00246">
    <property type="entry name" value="Peptidase_M14"/>
    <property type="match status" value="1"/>
</dbReference>
<keyword evidence="3" id="KW-0378">Hydrolase</keyword>
<reference evidence="4" key="1">
    <citation type="submission" date="2015-07" db="EMBL/GenBank/DDBJ databases">
        <authorList>
            <person name="Kim K.M."/>
        </authorList>
    </citation>
    <scope>NUCLEOTIDE SEQUENCE [LARGE SCALE GENOMIC DNA]</scope>
    <source>
        <strain evidence="4">KCTC 42284</strain>
    </source>
</reference>
<dbReference type="PATRIC" id="fig|1579979.3.peg.2824"/>
<dbReference type="Gene3D" id="3.40.50.880">
    <property type="match status" value="1"/>
</dbReference>
<dbReference type="InterPro" id="IPR000834">
    <property type="entry name" value="Peptidase_M14"/>
</dbReference>
<sequence>MTPMIRLLTTLLLLAWAPLALRAATGLPADFDPDPAIPSPAEVLGFEVGEFHPRHDQIVAYYTRLAQASDRVRLERIGQTHGRRPLLLLTFASPERLADIEAIRDDRRRASRAGEGPAVVWMGYSVHGNEASGASAALLAAWYLAADRGPTVRQWLDEMVILMEPALNPDGLDRFAHWVNAHRGYHPSADPNDREHEEGWPNGRTNYYWFDLNRDWLPLVHPESQARAAQLQRWQPHVVTDHHEMGTNSTFFFQPGVPERTNPLTPPRNQELAARLADYHASELDRAGESYYSRESFDDYYLGKGSTYPDLTGGVGILFEQASARGHVQESDYGTLSFAEAIANQVRTTISTLEGSHALDEALIDYQAEFFRSARELARAADHAGWLLGDDGDPERGRALIELLLAHGIEIHPVTESVAIDGRDFAPGHAWLIPARQDQYRFLVSIFEPVRDLPMETFYDVSAWPLAAAYDLPLSTVRRLPEHGQAIRALPARDLQVPSSDAPAWLVAWDQHGAAPVLAALLAEGYRIQASSEVLRTVTDRGEAELPRGSLVIAPGLQDEGLPPVGPRLAELARAHGVEVLAAERGLSLSGPDLGSPSVPVLSAPSVALLVGEGVSEYHAGYIWHWFDTRLEQPITQLELPALGRTDLSRYSHLILPSGRYGGLGDGERARLVDFVRGGGVLIAARDAAEWVESLELDYDFVDTAEDETEGEPERRAYADFELDFARTLIGGSALNMAIDTSHPLAWGYSRPELAVFRRGRHVLQASDNAYVHAGRYAEDPLASGYLSEDTAARLSGTPALVATRHGGGVVVRMADDYLFRGYWVGGERLFANAIFFSKLIGRTSLPSD</sequence>
<evidence type="ECO:0000313" key="3">
    <source>
        <dbReference type="EMBL" id="AKS43121.1"/>
    </source>
</evidence>
<evidence type="ECO:0000313" key="4">
    <source>
        <dbReference type="Proteomes" id="UP000066624"/>
    </source>
</evidence>
<dbReference type="SUPFAM" id="SSF53187">
    <property type="entry name" value="Zn-dependent exopeptidases"/>
    <property type="match status" value="1"/>
</dbReference>
<dbReference type="InterPro" id="IPR029062">
    <property type="entry name" value="Class_I_gatase-like"/>
</dbReference>
<dbReference type="AlphaFoldDB" id="A0A0K0XZS2"/>
<dbReference type="OrthoDB" id="9758209at2"/>
<dbReference type="RefSeq" id="WP_049726630.1">
    <property type="nucleotide sequence ID" value="NZ_CP012154.1"/>
</dbReference>
<dbReference type="KEGG" id="wma:WM2015_2764"/>
<dbReference type="CDD" id="cd03143">
    <property type="entry name" value="A4_beta-galactosidase_middle_domain"/>
    <property type="match status" value="1"/>
</dbReference>
<comment type="caution">
    <text evidence="1">Lacks conserved residue(s) required for the propagation of feature annotation.</text>
</comment>
<dbReference type="Proteomes" id="UP000066624">
    <property type="component" value="Chromosome"/>
</dbReference>
<evidence type="ECO:0000259" key="2">
    <source>
        <dbReference type="PROSITE" id="PS52035"/>
    </source>
</evidence>
<dbReference type="GO" id="GO:0006508">
    <property type="term" value="P:proteolysis"/>
    <property type="evidence" value="ECO:0007669"/>
    <property type="project" value="InterPro"/>
</dbReference>
<dbReference type="PROSITE" id="PS52035">
    <property type="entry name" value="PEPTIDASE_M14"/>
    <property type="match status" value="1"/>
</dbReference>
<accession>A0A0K0XZS2</accession>
<gene>
    <name evidence="3" type="ORF">WM2015_2764</name>
</gene>
<protein>
    <submittedName>
        <fullName evidence="3">Peptidase M14, carboxypeptidase A</fullName>
    </submittedName>
</protein>
<dbReference type="EMBL" id="CP012154">
    <property type="protein sequence ID" value="AKS43121.1"/>
    <property type="molecule type" value="Genomic_DNA"/>
</dbReference>
<evidence type="ECO:0000256" key="1">
    <source>
        <dbReference type="PROSITE-ProRule" id="PRU01379"/>
    </source>
</evidence>
<dbReference type="Gene3D" id="3.40.630.10">
    <property type="entry name" value="Zn peptidases"/>
    <property type="match status" value="1"/>
</dbReference>
<dbReference type="STRING" id="1579979.WM2015_2764"/>
<dbReference type="SUPFAM" id="SSF52317">
    <property type="entry name" value="Class I glutamine amidotransferase-like"/>
    <property type="match status" value="1"/>
</dbReference>
<dbReference type="GO" id="GO:0008270">
    <property type="term" value="F:zinc ion binding"/>
    <property type="evidence" value="ECO:0007669"/>
    <property type="project" value="InterPro"/>
</dbReference>
<proteinExistence type="inferred from homology"/>
<keyword evidence="4" id="KW-1185">Reference proteome</keyword>
<name>A0A0K0XZS2_9GAMM</name>
<comment type="similarity">
    <text evidence="1">Belongs to the peptidase M14 family.</text>
</comment>
<dbReference type="SMART" id="SM00631">
    <property type="entry name" value="Zn_pept"/>
    <property type="match status" value="1"/>
</dbReference>